<dbReference type="PIRSF" id="PIRSF000446">
    <property type="entry name" value="Mct"/>
    <property type="match status" value="1"/>
</dbReference>
<dbReference type="Gene3D" id="3.40.366.10">
    <property type="entry name" value="Malonyl-Coenzyme A Acyl Carrier Protein, domain 2"/>
    <property type="match status" value="1"/>
</dbReference>
<comment type="catalytic activity">
    <reaction evidence="3 4">
        <text>holo-[ACP] + malonyl-CoA = malonyl-[ACP] + CoA</text>
        <dbReference type="Rhea" id="RHEA:41792"/>
        <dbReference type="Rhea" id="RHEA-COMP:9623"/>
        <dbReference type="Rhea" id="RHEA-COMP:9685"/>
        <dbReference type="ChEBI" id="CHEBI:57287"/>
        <dbReference type="ChEBI" id="CHEBI:57384"/>
        <dbReference type="ChEBI" id="CHEBI:64479"/>
        <dbReference type="ChEBI" id="CHEBI:78449"/>
        <dbReference type="EC" id="2.3.1.39"/>
    </reaction>
</comment>
<dbReference type="PANTHER" id="PTHR42681">
    <property type="entry name" value="MALONYL-COA-ACYL CARRIER PROTEIN TRANSACYLASE, MITOCHONDRIAL"/>
    <property type="match status" value="1"/>
</dbReference>
<dbReference type="InterPro" id="IPR016035">
    <property type="entry name" value="Acyl_Trfase/lysoPLipase"/>
</dbReference>
<accession>A0A9J6RCF6</accession>
<dbReference type="AlphaFoldDB" id="A0A9J6RCF6"/>
<feature type="active site" evidence="5">
    <location>
        <position position="91"/>
    </location>
</feature>
<dbReference type="NCBIfam" id="TIGR00128">
    <property type="entry name" value="fabD"/>
    <property type="match status" value="1"/>
</dbReference>
<dbReference type="EMBL" id="JAPRAT010000016">
    <property type="protein sequence ID" value="MCZ0703394.1"/>
    <property type="molecule type" value="Genomic_DNA"/>
</dbReference>
<protein>
    <recommendedName>
        <fullName evidence="4">Malonyl CoA-acyl carrier protein transacylase</fullName>
        <ecNumber evidence="4">2.3.1.39</ecNumber>
    </recommendedName>
</protein>
<dbReference type="Proteomes" id="UP001084197">
    <property type="component" value="Unassembled WGS sequence"/>
</dbReference>
<feature type="active site" evidence="5">
    <location>
        <position position="202"/>
    </location>
</feature>
<dbReference type="SUPFAM" id="SSF55048">
    <property type="entry name" value="Probable ACP-binding domain of malonyl-CoA ACP transacylase"/>
    <property type="match status" value="1"/>
</dbReference>
<organism evidence="7 8">
    <name type="scientific">Natronobacillus azotifigens</name>
    <dbReference type="NCBI Taxonomy" id="472978"/>
    <lineage>
        <taxon>Bacteria</taxon>
        <taxon>Bacillati</taxon>
        <taxon>Bacillota</taxon>
        <taxon>Bacilli</taxon>
        <taxon>Bacillales</taxon>
        <taxon>Bacillaceae</taxon>
        <taxon>Natronobacillus</taxon>
    </lineage>
</organism>
<keyword evidence="8" id="KW-1185">Reference proteome</keyword>
<dbReference type="RefSeq" id="WP_268780166.1">
    <property type="nucleotide sequence ID" value="NZ_JAPRAT010000016.1"/>
</dbReference>
<dbReference type="InterPro" id="IPR050858">
    <property type="entry name" value="Mal-CoA-ACP_Trans/PKS_FabD"/>
</dbReference>
<comment type="caution">
    <text evidence="7">The sequence shown here is derived from an EMBL/GenBank/DDBJ whole genome shotgun (WGS) entry which is preliminary data.</text>
</comment>
<evidence type="ECO:0000313" key="8">
    <source>
        <dbReference type="Proteomes" id="UP001084197"/>
    </source>
</evidence>
<evidence type="ECO:0000256" key="3">
    <source>
        <dbReference type="ARBA" id="ARBA00048462"/>
    </source>
</evidence>
<gene>
    <name evidence="7" type="primary">fabD</name>
    <name evidence="7" type="ORF">OWO01_09215</name>
</gene>
<evidence type="ECO:0000256" key="5">
    <source>
        <dbReference type="PIRSR" id="PIRSR000446-1"/>
    </source>
</evidence>
<evidence type="ECO:0000259" key="6">
    <source>
        <dbReference type="SMART" id="SM00827"/>
    </source>
</evidence>
<dbReference type="GO" id="GO:0005829">
    <property type="term" value="C:cytosol"/>
    <property type="evidence" value="ECO:0007669"/>
    <property type="project" value="TreeGrafter"/>
</dbReference>
<dbReference type="InterPro" id="IPR024925">
    <property type="entry name" value="Malonyl_CoA-ACP_transAc"/>
</dbReference>
<dbReference type="InterPro" id="IPR001227">
    <property type="entry name" value="Ac_transferase_dom_sf"/>
</dbReference>
<evidence type="ECO:0000256" key="1">
    <source>
        <dbReference type="ARBA" id="ARBA00022679"/>
    </source>
</evidence>
<evidence type="ECO:0000256" key="2">
    <source>
        <dbReference type="ARBA" id="ARBA00023315"/>
    </source>
</evidence>
<name>A0A9J6RCF6_9BACI</name>
<dbReference type="SUPFAM" id="SSF52151">
    <property type="entry name" value="FabD/lysophospholipase-like"/>
    <property type="match status" value="1"/>
</dbReference>
<evidence type="ECO:0000313" key="7">
    <source>
        <dbReference type="EMBL" id="MCZ0703394.1"/>
    </source>
</evidence>
<dbReference type="Pfam" id="PF00698">
    <property type="entry name" value="Acyl_transf_1"/>
    <property type="match status" value="1"/>
</dbReference>
<dbReference type="EC" id="2.3.1.39" evidence="4"/>
<dbReference type="InterPro" id="IPR014043">
    <property type="entry name" value="Acyl_transferase_dom"/>
</dbReference>
<sequence>MKRVAFIYPGQGSQQVGMGKELLETYSLVKALFDQADQALQTPLSELMLQGPEEQLTETRNAQPALLLMSTAVTKVLADQNIVPDAVAGHSLGEYSALVAAGVFEWTDALQLVQKRGELMEQAYPAGAGAMAAVLGMEQHVLEQHLQKITEETNEPLEIANLNCPGQIVISGTKLSVETAAETLKEAGAKRVILLNVSGPFHSSLMKKAADEFTNQLENVNISDAQLPFYANVTANIAQDKEEIKQLLVKQLYSTVRFQEIIEQLLTEQYDAIVELGNGKVLTGLVKKINRRTKTFSIQDPASVQAFVEWYKEES</sequence>
<evidence type="ECO:0000256" key="4">
    <source>
        <dbReference type="PIRNR" id="PIRNR000446"/>
    </source>
</evidence>
<keyword evidence="1 4" id="KW-0808">Transferase</keyword>
<comment type="similarity">
    <text evidence="4">Belongs to the fabD family.</text>
</comment>
<dbReference type="GO" id="GO:0004314">
    <property type="term" value="F:[acyl-carrier-protein] S-malonyltransferase activity"/>
    <property type="evidence" value="ECO:0007669"/>
    <property type="project" value="UniProtKB-EC"/>
</dbReference>
<dbReference type="PANTHER" id="PTHR42681:SF1">
    <property type="entry name" value="MALONYL-COA-ACYL CARRIER PROTEIN TRANSACYLASE, MITOCHONDRIAL"/>
    <property type="match status" value="1"/>
</dbReference>
<dbReference type="GO" id="GO:0006633">
    <property type="term" value="P:fatty acid biosynthetic process"/>
    <property type="evidence" value="ECO:0007669"/>
    <property type="project" value="TreeGrafter"/>
</dbReference>
<keyword evidence="2 4" id="KW-0012">Acyltransferase</keyword>
<dbReference type="SMART" id="SM00827">
    <property type="entry name" value="PKS_AT"/>
    <property type="match status" value="1"/>
</dbReference>
<dbReference type="InterPro" id="IPR016036">
    <property type="entry name" value="Malonyl_transacylase_ACP-bd"/>
</dbReference>
<dbReference type="Gene3D" id="3.30.70.250">
    <property type="entry name" value="Malonyl-CoA ACP transacylase, ACP-binding"/>
    <property type="match status" value="1"/>
</dbReference>
<feature type="domain" description="Malonyl-CoA:ACP transacylase (MAT)" evidence="6">
    <location>
        <begin position="7"/>
        <end position="303"/>
    </location>
</feature>
<reference evidence="7" key="1">
    <citation type="submission" date="2022-11" db="EMBL/GenBank/DDBJ databases">
        <title>WGS of Natronobacillus azotifigens 24KS-1, an anaerobic diazotrophic haloalkaliphile from soda-rich habitats.</title>
        <authorList>
            <person name="Sorokin D.Y."/>
            <person name="Merkel A.Y."/>
        </authorList>
    </citation>
    <scope>NUCLEOTIDE SEQUENCE</scope>
    <source>
        <strain evidence="7">24KS-1</strain>
    </source>
</reference>
<dbReference type="FunFam" id="3.30.70.250:FF:000001">
    <property type="entry name" value="Malonyl CoA-acyl carrier protein transacylase"/>
    <property type="match status" value="1"/>
</dbReference>
<dbReference type="InterPro" id="IPR004410">
    <property type="entry name" value="Malonyl_CoA-ACP_transAc_FabD"/>
</dbReference>
<proteinExistence type="inferred from homology"/>